<reference evidence="1" key="2">
    <citation type="journal article" date="2015" name="Fish Shellfish Immunol.">
        <title>Early steps in the European eel (Anguilla anguilla)-Vibrio vulnificus interaction in the gills: Role of the RtxA13 toxin.</title>
        <authorList>
            <person name="Callol A."/>
            <person name="Pajuelo D."/>
            <person name="Ebbesson L."/>
            <person name="Teles M."/>
            <person name="MacKenzie S."/>
            <person name="Amaro C."/>
        </authorList>
    </citation>
    <scope>NUCLEOTIDE SEQUENCE</scope>
</reference>
<protein>
    <submittedName>
        <fullName evidence="1">Uncharacterized protein</fullName>
    </submittedName>
</protein>
<dbReference type="EMBL" id="GBXM01011086">
    <property type="protein sequence ID" value="JAH97491.1"/>
    <property type="molecule type" value="Transcribed_RNA"/>
</dbReference>
<organism evidence="1">
    <name type="scientific">Anguilla anguilla</name>
    <name type="common">European freshwater eel</name>
    <name type="synonym">Muraena anguilla</name>
    <dbReference type="NCBI Taxonomy" id="7936"/>
    <lineage>
        <taxon>Eukaryota</taxon>
        <taxon>Metazoa</taxon>
        <taxon>Chordata</taxon>
        <taxon>Craniata</taxon>
        <taxon>Vertebrata</taxon>
        <taxon>Euteleostomi</taxon>
        <taxon>Actinopterygii</taxon>
        <taxon>Neopterygii</taxon>
        <taxon>Teleostei</taxon>
        <taxon>Anguilliformes</taxon>
        <taxon>Anguillidae</taxon>
        <taxon>Anguilla</taxon>
    </lineage>
</organism>
<name>A0A0E9X4V1_ANGAN</name>
<accession>A0A0E9X4V1</accession>
<proteinExistence type="predicted"/>
<evidence type="ECO:0000313" key="1">
    <source>
        <dbReference type="EMBL" id="JAH97491.1"/>
    </source>
</evidence>
<dbReference type="AlphaFoldDB" id="A0A0E9X4V1"/>
<reference evidence="1" key="1">
    <citation type="submission" date="2014-11" db="EMBL/GenBank/DDBJ databases">
        <authorList>
            <person name="Amaro Gonzalez C."/>
        </authorList>
    </citation>
    <scope>NUCLEOTIDE SEQUENCE</scope>
</reference>
<sequence length="56" mass="6010">MTFWHVRCKTKSALCTSGAAHSVCVCVSERVCVTTPSVTAFDACLDSALQEVVCTR</sequence>